<dbReference type="InterPro" id="IPR024775">
    <property type="entry name" value="DinB-like"/>
</dbReference>
<dbReference type="SUPFAM" id="SSF109854">
    <property type="entry name" value="DinB/YfiT-like putative metalloenzymes"/>
    <property type="match status" value="1"/>
</dbReference>
<evidence type="ECO:0000313" key="3">
    <source>
        <dbReference type="Proteomes" id="UP001589774"/>
    </source>
</evidence>
<dbReference type="Gene3D" id="1.20.120.450">
    <property type="entry name" value="dinb family like domain"/>
    <property type="match status" value="1"/>
</dbReference>
<reference evidence="2 3" key="1">
    <citation type="submission" date="2024-09" db="EMBL/GenBank/DDBJ databases">
        <authorList>
            <person name="Sun Q."/>
            <person name="Mori K."/>
        </authorList>
    </citation>
    <scope>NUCLEOTIDE SEQUENCE [LARGE SCALE GENOMIC DNA]</scope>
    <source>
        <strain evidence="2 3">CCM 7765</strain>
    </source>
</reference>
<keyword evidence="3" id="KW-1185">Reference proteome</keyword>
<accession>A0ABV6HEQ1</accession>
<dbReference type="RefSeq" id="WP_013664568.1">
    <property type="nucleotide sequence ID" value="NZ_JBHLWO010000001.1"/>
</dbReference>
<organism evidence="2 3">
    <name type="scientific">Olivibacter oleidegradans</name>
    <dbReference type="NCBI Taxonomy" id="760123"/>
    <lineage>
        <taxon>Bacteria</taxon>
        <taxon>Pseudomonadati</taxon>
        <taxon>Bacteroidota</taxon>
        <taxon>Sphingobacteriia</taxon>
        <taxon>Sphingobacteriales</taxon>
        <taxon>Sphingobacteriaceae</taxon>
        <taxon>Olivibacter</taxon>
    </lineage>
</organism>
<proteinExistence type="predicted"/>
<gene>
    <name evidence="2" type="ORF">ACFFI0_03605</name>
</gene>
<dbReference type="EMBL" id="JBHLWO010000001">
    <property type="protein sequence ID" value="MFC0317376.1"/>
    <property type="molecule type" value="Genomic_DNA"/>
</dbReference>
<feature type="domain" description="DinB-like" evidence="1">
    <location>
        <begin position="12"/>
        <end position="161"/>
    </location>
</feature>
<protein>
    <submittedName>
        <fullName evidence="2">DinB family protein</fullName>
    </submittedName>
</protein>
<dbReference type="InterPro" id="IPR034660">
    <property type="entry name" value="DinB/YfiT-like"/>
</dbReference>
<dbReference type="Proteomes" id="UP001589774">
    <property type="component" value="Unassembled WGS sequence"/>
</dbReference>
<dbReference type="Pfam" id="PF12867">
    <property type="entry name" value="DinB_2"/>
    <property type="match status" value="1"/>
</dbReference>
<sequence>MKSKHQELENLFEQVMAEMLELFDSMTEQQMNRCLVIGKWTPGQLGLHLYKSYASIYTMKGTTIEANRPIDLNLPLIKSVLLNFEKQYQAPQEVVPSADRIVKKKLMHGLQQRVEQHREVWQQEDVSRLCTDFAIPQYGPFTRLEWLGFNTYHTLRHLQQLTEQLASSTRSL</sequence>
<name>A0ABV6HEQ1_9SPHI</name>
<evidence type="ECO:0000259" key="1">
    <source>
        <dbReference type="Pfam" id="PF12867"/>
    </source>
</evidence>
<evidence type="ECO:0000313" key="2">
    <source>
        <dbReference type="EMBL" id="MFC0317376.1"/>
    </source>
</evidence>
<comment type="caution">
    <text evidence="2">The sequence shown here is derived from an EMBL/GenBank/DDBJ whole genome shotgun (WGS) entry which is preliminary data.</text>
</comment>